<dbReference type="InterPro" id="IPR007362">
    <property type="entry name" value="DUF429"/>
</dbReference>
<dbReference type="Proteomes" id="UP001212803">
    <property type="component" value="Chromosome"/>
</dbReference>
<evidence type="ECO:0000313" key="1">
    <source>
        <dbReference type="EMBL" id="WBL35850.1"/>
    </source>
</evidence>
<dbReference type="InterPro" id="IPR008306">
    <property type="entry name" value="UCP018008"/>
</dbReference>
<protein>
    <submittedName>
        <fullName evidence="1">DUF429 domain-containing protein</fullName>
    </submittedName>
</protein>
<name>A0ABY7M623_9CHLR</name>
<evidence type="ECO:0000313" key="2">
    <source>
        <dbReference type="Proteomes" id="UP001212803"/>
    </source>
</evidence>
<proteinExistence type="predicted"/>
<dbReference type="Pfam" id="PF04250">
    <property type="entry name" value="DUF429"/>
    <property type="match status" value="1"/>
</dbReference>
<accession>A0ABY7M623</accession>
<dbReference type="PIRSF" id="PIRSF018008">
    <property type="entry name" value="UCP018008"/>
    <property type="match status" value="1"/>
</dbReference>
<organism evidence="1 2">
    <name type="scientific">Tepidiforma flava</name>
    <dbReference type="NCBI Taxonomy" id="3004094"/>
    <lineage>
        <taxon>Bacteria</taxon>
        <taxon>Bacillati</taxon>
        <taxon>Chloroflexota</taxon>
        <taxon>Tepidiformia</taxon>
        <taxon>Tepidiformales</taxon>
        <taxon>Tepidiformaceae</taxon>
        <taxon>Tepidiforma</taxon>
    </lineage>
</organism>
<gene>
    <name evidence="1" type="ORF">O0235_13930</name>
</gene>
<reference evidence="1 2" key="1">
    <citation type="journal article" date="2023" name="ISME J.">
        <title>Thermophilic Dehalococcoidia with unusual traits shed light on an unexpected past.</title>
        <authorList>
            <person name="Palmer M."/>
            <person name="Covington J.K."/>
            <person name="Zhou E.M."/>
            <person name="Thomas S.C."/>
            <person name="Habib N."/>
            <person name="Seymour C.O."/>
            <person name="Lai D."/>
            <person name="Johnston J."/>
            <person name="Hashimi A."/>
            <person name="Jiao J.Y."/>
            <person name="Muok A.R."/>
            <person name="Liu L."/>
            <person name="Xian W.D."/>
            <person name="Zhi X.Y."/>
            <person name="Li M.M."/>
            <person name="Silva L.P."/>
            <person name="Bowen B.P."/>
            <person name="Louie K."/>
            <person name="Briegel A."/>
            <person name="Pett-Ridge J."/>
            <person name="Weber P.K."/>
            <person name="Tocheva E.I."/>
            <person name="Woyke T."/>
            <person name="Northen T.R."/>
            <person name="Mayali X."/>
            <person name="Li W.J."/>
            <person name="Hedlund B.P."/>
        </authorList>
    </citation>
    <scope>NUCLEOTIDE SEQUENCE [LARGE SCALE GENOMIC DNA]</scope>
    <source>
        <strain evidence="1 2">YIM 72310</strain>
    </source>
</reference>
<dbReference type="EMBL" id="CP115149">
    <property type="protein sequence ID" value="WBL35850.1"/>
    <property type="molecule type" value="Genomic_DNA"/>
</dbReference>
<keyword evidence="2" id="KW-1185">Reference proteome</keyword>
<dbReference type="RefSeq" id="WP_270056375.1">
    <property type="nucleotide sequence ID" value="NZ_CP115149.1"/>
</dbReference>
<sequence length="247" mass="25183">MRCVGIDLSWTGRRPSGFAAIEPGGRVVTWTAVGGPEDAAAWLASLEPPVVAGVDAPLSAEPGRTAEAELARRLGPQGVMAYQVGSDFLERKGFTAGPALGALLRAAGWELTPAPGRPAGPRVAFETFPRALTVTLMGAARPPAYKRGTLAARQAALAEYAGLLRSALGRRGLELDVEAPEVTAGSCATGRALKELEDRLDAAACALAAWVAAFEGLEPDDLFGSAAGGLIAVPGAAATSARGRTSP</sequence>